<dbReference type="InterPro" id="IPR033909">
    <property type="entry name" value="RNR_small"/>
</dbReference>
<keyword evidence="2" id="KW-0560">Oxidoreductase</keyword>
<dbReference type="EMBL" id="PDXJ01000026">
    <property type="protein sequence ID" value="TND51821.1"/>
    <property type="molecule type" value="Genomic_DNA"/>
</dbReference>
<feature type="binding site" evidence="4">
    <location>
        <position position="68"/>
    </location>
    <ligand>
        <name>Fe cation</name>
        <dbReference type="ChEBI" id="CHEBI:24875"/>
        <label>1</label>
    </ligand>
</feature>
<dbReference type="InterPro" id="IPR012348">
    <property type="entry name" value="RNR-like"/>
</dbReference>
<dbReference type="InterPro" id="IPR009078">
    <property type="entry name" value="Ferritin-like_SF"/>
</dbReference>
<dbReference type="PANTHER" id="PTHR23409:SF18">
    <property type="entry name" value="RIBONUCLEOSIDE-DIPHOSPHATE REDUCTASE SUBUNIT M2"/>
    <property type="match status" value="1"/>
</dbReference>
<evidence type="ECO:0000256" key="2">
    <source>
        <dbReference type="PIRNR" id="PIRNR000355"/>
    </source>
</evidence>
<keyword evidence="2 4" id="KW-0408">Iron</keyword>
<comment type="catalytic activity">
    <reaction evidence="2">
        <text>a 2'-deoxyribonucleoside 5'-diphosphate + [thioredoxin]-disulfide + H2O = a ribonucleoside 5'-diphosphate + [thioredoxin]-dithiol</text>
        <dbReference type="Rhea" id="RHEA:23252"/>
        <dbReference type="Rhea" id="RHEA-COMP:10698"/>
        <dbReference type="Rhea" id="RHEA-COMP:10700"/>
        <dbReference type="ChEBI" id="CHEBI:15377"/>
        <dbReference type="ChEBI" id="CHEBI:29950"/>
        <dbReference type="ChEBI" id="CHEBI:50058"/>
        <dbReference type="ChEBI" id="CHEBI:57930"/>
        <dbReference type="ChEBI" id="CHEBI:73316"/>
        <dbReference type="EC" id="1.17.4.1"/>
    </reaction>
</comment>
<dbReference type="EC" id="1.17.4.1" evidence="2"/>
<feature type="binding site" evidence="4">
    <location>
        <position position="192"/>
    </location>
    <ligand>
        <name>Fe cation</name>
        <dbReference type="ChEBI" id="CHEBI:24875"/>
        <label>2</label>
    </ligand>
</feature>
<keyword evidence="5" id="KW-0812">Transmembrane</keyword>
<feature type="binding site" evidence="4">
    <location>
        <position position="99"/>
    </location>
    <ligand>
        <name>Fe cation</name>
        <dbReference type="ChEBI" id="CHEBI:24875"/>
        <label>1</label>
    </ligand>
</feature>
<dbReference type="Gene3D" id="1.10.620.20">
    <property type="entry name" value="Ribonucleotide Reductase, subunit A"/>
    <property type="match status" value="1"/>
</dbReference>
<gene>
    <name evidence="6" type="ORF">CF123_18300</name>
</gene>
<comment type="function">
    <text evidence="2">Provides the precursors necessary for DNA synthesis. Catalyzes the biosynthesis of deoxyribonucleotides from the corresponding ribonucleotides.</text>
</comment>
<keyword evidence="5" id="KW-1133">Transmembrane helix</keyword>
<reference evidence="6" key="1">
    <citation type="submission" date="2017-10" db="EMBL/GenBank/DDBJ databases">
        <authorList>
            <person name="Colston S.M."/>
            <person name="Graf J."/>
        </authorList>
    </citation>
    <scope>NUCLEOTIDE SEQUENCE</scope>
    <source>
        <strain evidence="6">BAQ071013-135</strain>
    </source>
</reference>
<sequence length="323" mass="37315">MSVITPSRTYKPFQYPWAMQAANRHELIHWHEDELDLQADVNQWQDGTLLPHHKNHITQILRLFTQTDANVAGNYCDYFIPIFKNNEIRCMLLAFAAREGIHQRAYALLNDTLGLPESEFTAFLEYEEMAAKSTFMTDNRADTPHDIALALAKAVVNEGVALFSAFIMLLTYCRFGMMMGMTTVVEWSIRDETEHVDGISNLFREYIRENPEVLTDEFKFLVYQMFRDAVELEDKFIDLAFSQGDAPGLTAAETKEYVRYIANRRLLGIGFKENWMEVQDNPLPWVAEVLGDQMSNFFEKRVTDYSVVPFSGDWGWDTLAPVE</sequence>
<dbReference type="NCBIfam" id="NF007186">
    <property type="entry name" value="PRK09614.1-5"/>
    <property type="match status" value="1"/>
</dbReference>
<feature type="active site" evidence="3">
    <location>
        <position position="106"/>
    </location>
</feature>
<comment type="caution">
    <text evidence="6">The sequence shown here is derived from an EMBL/GenBank/DDBJ whole genome shotgun (WGS) entry which is preliminary data.</text>
</comment>
<dbReference type="Pfam" id="PF00268">
    <property type="entry name" value="Ribonuc_red_sm"/>
    <property type="match status" value="1"/>
</dbReference>
<accession>A0AAX2UPX5</accession>
<evidence type="ECO:0000256" key="4">
    <source>
        <dbReference type="PIRSR" id="PIRSR000355-2"/>
    </source>
</evidence>
<dbReference type="GO" id="GO:0004748">
    <property type="term" value="F:ribonucleoside-diphosphate reductase activity, thioredoxin disulfide as acceptor"/>
    <property type="evidence" value="ECO:0007669"/>
    <property type="project" value="UniProtKB-EC"/>
</dbReference>
<keyword evidence="2" id="KW-0215">Deoxyribonucleotide synthesis</keyword>
<reference evidence="6" key="2">
    <citation type="journal article" date="2019" name="PLoS ONE">
        <title>Identification and characterization of putative Aeromonas spp. T3SS effectors.</title>
        <authorList>
            <person name="Rangel L.T."/>
            <person name="Marden J."/>
            <person name="Colston S."/>
            <person name="Setubal J.C."/>
            <person name="Graf J."/>
            <person name="Gogarten J.P."/>
        </authorList>
    </citation>
    <scope>NUCLEOTIDE SEQUENCE</scope>
    <source>
        <strain evidence="6">BAQ071013-135</strain>
    </source>
</reference>
<keyword evidence="2 4" id="KW-0479">Metal-binding</keyword>
<proteinExistence type="inferred from homology"/>
<feature type="transmembrane region" description="Helical" evidence="5">
    <location>
        <begin position="147"/>
        <end position="172"/>
    </location>
</feature>
<dbReference type="GO" id="GO:0046872">
    <property type="term" value="F:metal ion binding"/>
    <property type="evidence" value="ECO:0007669"/>
    <property type="project" value="UniProtKB-KW"/>
</dbReference>
<feature type="binding site" evidence="4">
    <location>
        <position position="158"/>
    </location>
    <ligand>
        <name>Fe cation</name>
        <dbReference type="ChEBI" id="CHEBI:24875"/>
        <label>2</label>
    </ligand>
</feature>
<feature type="binding site" evidence="4">
    <location>
        <position position="102"/>
    </location>
    <ligand>
        <name>Fe cation</name>
        <dbReference type="ChEBI" id="CHEBI:24875"/>
        <label>1</label>
    </ligand>
</feature>
<dbReference type="InterPro" id="IPR000358">
    <property type="entry name" value="RNR_small_fam"/>
</dbReference>
<dbReference type="CDD" id="cd01049">
    <property type="entry name" value="RNRR2"/>
    <property type="match status" value="1"/>
</dbReference>
<name>A0AAX2UPX5_AERVE</name>
<dbReference type="RefSeq" id="WP_139495272.1">
    <property type="nucleotide sequence ID" value="NZ_CAWORL010000019.1"/>
</dbReference>
<evidence type="ECO:0000313" key="7">
    <source>
        <dbReference type="Proteomes" id="UP000796104"/>
    </source>
</evidence>
<keyword evidence="5" id="KW-0472">Membrane</keyword>
<evidence type="ECO:0000256" key="5">
    <source>
        <dbReference type="SAM" id="Phobius"/>
    </source>
</evidence>
<evidence type="ECO:0000256" key="3">
    <source>
        <dbReference type="PIRSR" id="PIRSR000355-1"/>
    </source>
</evidence>
<protein>
    <recommendedName>
        <fullName evidence="2">Ribonucleoside-diphosphate reductase subunit beta</fullName>
        <ecNumber evidence="2">1.17.4.1</ecNumber>
    </recommendedName>
</protein>
<evidence type="ECO:0000313" key="6">
    <source>
        <dbReference type="EMBL" id="TND51821.1"/>
    </source>
</evidence>
<feature type="binding site" evidence="4">
    <location>
        <position position="99"/>
    </location>
    <ligand>
        <name>Fe cation</name>
        <dbReference type="ChEBI" id="CHEBI:24875"/>
        <label>2</label>
    </ligand>
</feature>
<dbReference type="PIRSF" id="PIRSF000355">
    <property type="entry name" value="NrdB"/>
    <property type="match status" value="1"/>
</dbReference>
<comment type="similarity">
    <text evidence="1 2">Belongs to the ribonucleoside diphosphate reductase small chain family.</text>
</comment>
<feature type="binding site" evidence="4">
    <location>
        <position position="195"/>
    </location>
    <ligand>
        <name>Fe cation</name>
        <dbReference type="ChEBI" id="CHEBI:24875"/>
        <label>2</label>
    </ligand>
</feature>
<dbReference type="PANTHER" id="PTHR23409">
    <property type="entry name" value="RIBONUCLEOSIDE-DIPHOSPHATE REDUCTASE SMALL CHAIN"/>
    <property type="match status" value="1"/>
</dbReference>
<dbReference type="GO" id="GO:0009263">
    <property type="term" value="P:deoxyribonucleotide biosynthetic process"/>
    <property type="evidence" value="ECO:0007669"/>
    <property type="project" value="UniProtKB-KW"/>
</dbReference>
<organism evidence="6 7">
    <name type="scientific">Aeromonas veronii</name>
    <dbReference type="NCBI Taxonomy" id="654"/>
    <lineage>
        <taxon>Bacteria</taxon>
        <taxon>Pseudomonadati</taxon>
        <taxon>Pseudomonadota</taxon>
        <taxon>Gammaproteobacteria</taxon>
        <taxon>Aeromonadales</taxon>
        <taxon>Aeromonadaceae</taxon>
        <taxon>Aeromonas</taxon>
    </lineage>
</organism>
<evidence type="ECO:0000256" key="1">
    <source>
        <dbReference type="ARBA" id="ARBA00009303"/>
    </source>
</evidence>
<dbReference type="AlphaFoldDB" id="A0AAX2UPX5"/>
<comment type="cofactor">
    <cofactor evidence="2 4">
        <name>Fe cation</name>
        <dbReference type="ChEBI" id="CHEBI:24875"/>
    </cofactor>
    <text evidence="2 4">Binds 2 iron ions per subunit.</text>
</comment>
<dbReference type="SUPFAM" id="SSF47240">
    <property type="entry name" value="Ferritin-like"/>
    <property type="match status" value="1"/>
</dbReference>
<dbReference type="Proteomes" id="UP000796104">
    <property type="component" value="Unassembled WGS sequence"/>
</dbReference>